<feature type="compositionally biased region" description="Polar residues" evidence="1">
    <location>
        <begin position="708"/>
        <end position="737"/>
    </location>
</feature>
<dbReference type="PROSITE" id="PS50802">
    <property type="entry name" value="OTU"/>
    <property type="match status" value="1"/>
</dbReference>
<evidence type="ECO:0000256" key="1">
    <source>
        <dbReference type="SAM" id="MobiDB-lite"/>
    </source>
</evidence>
<feature type="region of interest" description="Disordered" evidence="1">
    <location>
        <begin position="348"/>
        <end position="406"/>
    </location>
</feature>
<dbReference type="PANTHER" id="PTHR12419">
    <property type="entry name" value="OTU DOMAIN CONTAINING PROTEIN"/>
    <property type="match status" value="1"/>
</dbReference>
<dbReference type="InterPro" id="IPR038765">
    <property type="entry name" value="Papain-like_cys_pep_sf"/>
</dbReference>
<dbReference type="GO" id="GO:0004843">
    <property type="term" value="F:cysteine-type deubiquitinase activity"/>
    <property type="evidence" value="ECO:0007669"/>
    <property type="project" value="TreeGrafter"/>
</dbReference>
<evidence type="ECO:0000313" key="3">
    <source>
        <dbReference type="EMBL" id="KAJ1531761.1"/>
    </source>
</evidence>
<dbReference type="EMBL" id="JAPTSV010000001">
    <property type="protein sequence ID" value="KAJ1531760.1"/>
    <property type="molecule type" value="Genomic_DNA"/>
</dbReference>
<evidence type="ECO:0000259" key="2">
    <source>
        <dbReference type="PROSITE" id="PS50802"/>
    </source>
</evidence>
<reference evidence="3" key="1">
    <citation type="submission" date="2022-12" db="EMBL/GenBank/DDBJ databases">
        <title>Chromosome-level genome assembly of the bean flower thrips Megalurothrips usitatus.</title>
        <authorList>
            <person name="Ma L."/>
            <person name="Liu Q."/>
            <person name="Li H."/>
            <person name="Cai W."/>
        </authorList>
    </citation>
    <scope>NUCLEOTIDE SEQUENCE</scope>
    <source>
        <strain evidence="3">Cailab_2022a</strain>
    </source>
</reference>
<dbReference type="CDD" id="cd22753">
    <property type="entry name" value="OTU_ALG13-like"/>
    <property type="match status" value="1"/>
</dbReference>
<dbReference type="EMBL" id="JAPTSV010000001">
    <property type="protein sequence ID" value="KAJ1531761.1"/>
    <property type="molecule type" value="Genomic_DNA"/>
</dbReference>
<name>A0AAV7XYE1_9NEOP</name>
<dbReference type="AlphaFoldDB" id="A0AAV7XYE1"/>
<feature type="compositionally biased region" description="Low complexity" evidence="1">
    <location>
        <begin position="661"/>
        <end position="684"/>
    </location>
</feature>
<comment type="caution">
    <text evidence="3">The sequence shown here is derived from an EMBL/GenBank/DDBJ whole genome shotgun (WGS) entry which is preliminary data.</text>
</comment>
<organism evidence="3 4">
    <name type="scientific">Megalurothrips usitatus</name>
    <name type="common">bean blossom thrips</name>
    <dbReference type="NCBI Taxonomy" id="439358"/>
    <lineage>
        <taxon>Eukaryota</taxon>
        <taxon>Metazoa</taxon>
        <taxon>Ecdysozoa</taxon>
        <taxon>Arthropoda</taxon>
        <taxon>Hexapoda</taxon>
        <taxon>Insecta</taxon>
        <taxon>Pterygota</taxon>
        <taxon>Neoptera</taxon>
        <taxon>Paraneoptera</taxon>
        <taxon>Thysanoptera</taxon>
        <taxon>Terebrantia</taxon>
        <taxon>Thripoidea</taxon>
        <taxon>Thripidae</taxon>
        <taxon>Megalurothrips</taxon>
    </lineage>
</organism>
<accession>A0AAV7XYE1</accession>
<dbReference type="InterPro" id="IPR049769">
    <property type="entry name" value="OTU_OTU"/>
</dbReference>
<dbReference type="Pfam" id="PF02338">
    <property type="entry name" value="OTU"/>
    <property type="match status" value="1"/>
</dbReference>
<proteinExistence type="predicted"/>
<feature type="region of interest" description="Disordered" evidence="1">
    <location>
        <begin position="630"/>
        <end position="737"/>
    </location>
</feature>
<dbReference type="InterPro" id="IPR003323">
    <property type="entry name" value="OTU_dom"/>
</dbReference>
<feature type="compositionally biased region" description="Low complexity" evidence="1">
    <location>
        <begin position="389"/>
        <end position="403"/>
    </location>
</feature>
<dbReference type="Proteomes" id="UP001075354">
    <property type="component" value="Chromosome 1"/>
</dbReference>
<dbReference type="InterPro" id="IPR050704">
    <property type="entry name" value="Peptidase_C85-like"/>
</dbReference>
<dbReference type="GO" id="GO:0016579">
    <property type="term" value="P:protein deubiquitination"/>
    <property type="evidence" value="ECO:0007669"/>
    <property type="project" value="TreeGrafter"/>
</dbReference>
<dbReference type="EMBL" id="JAPTSV010000001">
    <property type="protein sequence ID" value="KAJ1531762.1"/>
    <property type="molecule type" value="Genomic_DNA"/>
</dbReference>
<feature type="domain" description="OTU" evidence="2">
    <location>
        <begin position="23"/>
        <end position="145"/>
    </location>
</feature>
<dbReference type="Gene3D" id="3.90.70.80">
    <property type="match status" value="1"/>
</dbReference>
<dbReference type="CDD" id="cd20380">
    <property type="entry name" value="Tudor_TDRD13-like"/>
    <property type="match status" value="1"/>
</dbReference>
<dbReference type="InterPro" id="IPR049770">
    <property type="entry name" value="OTU_Tudor"/>
</dbReference>
<sequence>MAPSRQFTNHPDPMDLWLESQGYYRKLTARDGSCLFRAVSEQIYFTQKFHMDIRRRCTEYMQEHLELFDGLDIDGGIEVYLEHLRNPLQWGSHLEVIALSHLYKIDIVIFKEVGVAAEKAAETHFGKKVMLCFSHERHYDSVYLKEFTKVAGFCQSLMYDMLYKNVFGMKDVDYAVDKMLHYKPLRHRGESGGPRKFFSYSCNSIQLQRKGIMAESLLDDGEVNVRDLLMKGVTPFPYKVAKSLDPNIFRNVEFDVWIDYRRGLRQGFFGTNHELQVGVKCLVKIEENTHVGHIQEMAPDKGPVIVFVEELGEKRTVPYESLELLPQEPLAPKQISVSSNLKDLLKSGSASEGFGGGKSRKGRLDIESKGKNGIQLSLSPMRRRRNNSKSDQSSNTDNNSTDNLRTCDIYPDTNIMTSFDDFSVDGYNPNSGYAPYQLKPTVELSMTVPIQTHVLMSSQQHSNPHILIPVSPRPEDVPAHWLSDVQGSAEVSLSPTGGDFQFLSHTAVGANLPENSQEISDPSKDVLSSNVMDDNAGYLPQEPQINYNAPKSIMDDGTDLPISDIQTLRFFYNLGNDVYRAQYSMQYGWGGYAQPCTVTSPSTPTTPGMCSGKCLCGPVCITTVPTIHRLLEPTTPPSNSRRKRRDSAGATSVVANEGIDSSSTSASSQPSPTTSSTPLASVPPRFRAKGKGKKDPKAYEGQPLVHQPTLQIPSTDESVTNEQNSGSTMNSSHTPPTLSIPFSPPYSYVYYPTSPVVPFSPVESDPYFTPLRLQFPTDYMPDTPQSPQCFSVNGDVGVYGSSTQYSMMATSPHYLVPASPGIYVGSPPAWSPLTP</sequence>
<dbReference type="SUPFAM" id="SSF54001">
    <property type="entry name" value="Cysteine proteinases"/>
    <property type="match status" value="1"/>
</dbReference>
<evidence type="ECO:0000313" key="4">
    <source>
        <dbReference type="Proteomes" id="UP001075354"/>
    </source>
</evidence>
<protein>
    <recommendedName>
        <fullName evidence="2">OTU domain-containing protein</fullName>
    </recommendedName>
</protein>
<gene>
    <name evidence="3" type="ORF">ONE63_000421</name>
</gene>
<keyword evidence="4" id="KW-1185">Reference proteome</keyword>